<gene>
    <name evidence="4" type="ORF">BKA19_0619</name>
</gene>
<sequence length="168" mass="17777">MEGTAPVSDVFGRIRDEVPAGELVPWPTEAPTLPEGAIFDVLGIRPTHLGRGTARAEMVIAPQHLNQRGLLQGGVLVTLADATAGWASYCLVPDGHAFTTLEMHTNLLGGARLGDPLVAIARTVHAGRRTAVLAVEVMQEAQGDRPPTDRRLTAMFTCTQMILPPAGA</sequence>
<protein>
    <submittedName>
        <fullName evidence="4">Uncharacterized protein (TIGR00369 family)</fullName>
    </submittedName>
</protein>
<dbReference type="CDD" id="cd03443">
    <property type="entry name" value="PaaI_thioesterase"/>
    <property type="match status" value="1"/>
</dbReference>
<feature type="domain" description="Thioesterase" evidence="3">
    <location>
        <begin position="69"/>
        <end position="142"/>
    </location>
</feature>
<dbReference type="PANTHER" id="PTHR21660:SF1">
    <property type="entry name" value="ACYL-COENZYME A THIOESTERASE 13"/>
    <property type="match status" value="1"/>
</dbReference>
<evidence type="ECO:0000259" key="3">
    <source>
        <dbReference type="Pfam" id="PF03061"/>
    </source>
</evidence>
<dbReference type="InterPro" id="IPR029069">
    <property type="entry name" value="HotDog_dom_sf"/>
</dbReference>
<dbReference type="InterPro" id="IPR039298">
    <property type="entry name" value="ACOT13"/>
</dbReference>
<dbReference type="Pfam" id="PF03061">
    <property type="entry name" value="4HBT"/>
    <property type="match status" value="1"/>
</dbReference>
<dbReference type="GO" id="GO:0047617">
    <property type="term" value="F:fatty acyl-CoA hydrolase activity"/>
    <property type="evidence" value="ECO:0007669"/>
    <property type="project" value="InterPro"/>
</dbReference>
<keyword evidence="2" id="KW-0378">Hydrolase</keyword>
<dbReference type="InterPro" id="IPR006683">
    <property type="entry name" value="Thioestr_dom"/>
</dbReference>
<evidence type="ECO:0000256" key="1">
    <source>
        <dbReference type="ARBA" id="ARBA00008324"/>
    </source>
</evidence>
<comment type="caution">
    <text evidence="4">The sequence shown here is derived from an EMBL/GenBank/DDBJ whole genome shotgun (WGS) entry which is preliminary data.</text>
</comment>
<evidence type="ECO:0000256" key="2">
    <source>
        <dbReference type="ARBA" id="ARBA00022801"/>
    </source>
</evidence>
<dbReference type="InterPro" id="IPR003736">
    <property type="entry name" value="PAAI_dom"/>
</dbReference>
<dbReference type="EMBL" id="SHKV01000001">
    <property type="protein sequence ID" value="RZU30982.1"/>
    <property type="molecule type" value="Genomic_DNA"/>
</dbReference>
<dbReference type="AlphaFoldDB" id="A0A4Q7Y2E9"/>
<dbReference type="PANTHER" id="PTHR21660">
    <property type="entry name" value="THIOESTERASE SUPERFAMILY MEMBER-RELATED"/>
    <property type="match status" value="1"/>
</dbReference>
<dbReference type="Gene3D" id="3.10.129.10">
    <property type="entry name" value="Hotdog Thioesterase"/>
    <property type="match status" value="1"/>
</dbReference>
<accession>A0A4Q7Y2E9</accession>
<dbReference type="OrthoDB" id="4728664at2"/>
<dbReference type="NCBIfam" id="TIGR00369">
    <property type="entry name" value="unchar_dom_1"/>
    <property type="match status" value="1"/>
</dbReference>
<evidence type="ECO:0000313" key="4">
    <source>
        <dbReference type="EMBL" id="RZU30982.1"/>
    </source>
</evidence>
<proteinExistence type="inferred from homology"/>
<comment type="similarity">
    <text evidence="1">Belongs to the thioesterase PaaI family.</text>
</comment>
<organism evidence="4 5">
    <name type="scientific">Blastococcus saxobsidens</name>
    <dbReference type="NCBI Taxonomy" id="138336"/>
    <lineage>
        <taxon>Bacteria</taxon>
        <taxon>Bacillati</taxon>
        <taxon>Actinomycetota</taxon>
        <taxon>Actinomycetes</taxon>
        <taxon>Geodermatophilales</taxon>
        <taxon>Geodermatophilaceae</taxon>
        <taxon>Blastococcus</taxon>
    </lineage>
</organism>
<keyword evidence="5" id="KW-1185">Reference proteome</keyword>
<reference evidence="4 5" key="1">
    <citation type="submission" date="2019-02" db="EMBL/GenBank/DDBJ databases">
        <title>Sequencing the genomes of 1000 actinobacteria strains.</title>
        <authorList>
            <person name="Klenk H.-P."/>
        </authorList>
    </citation>
    <scope>NUCLEOTIDE SEQUENCE [LARGE SCALE GENOMIC DNA]</scope>
    <source>
        <strain evidence="4 5">DSM 44509</strain>
    </source>
</reference>
<dbReference type="SUPFAM" id="SSF54637">
    <property type="entry name" value="Thioesterase/thiol ester dehydrase-isomerase"/>
    <property type="match status" value="1"/>
</dbReference>
<name>A0A4Q7Y2E9_9ACTN</name>
<dbReference type="Proteomes" id="UP000292507">
    <property type="component" value="Unassembled WGS sequence"/>
</dbReference>
<evidence type="ECO:0000313" key="5">
    <source>
        <dbReference type="Proteomes" id="UP000292507"/>
    </source>
</evidence>